<keyword evidence="3" id="KW-1185">Reference proteome</keyword>
<dbReference type="Pfam" id="PF09709">
    <property type="entry name" value="Cas_Csd1"/>
    <property type="match status" value="1"/>
</dbReference>
<dbReference type="InterPro" id="IPR010144">
    <property type="entry name" value="CRISPR-assoc_prot_Csd1-typ"/>
</dbReference>
<comment type="caution">
    <text evidence="2">The sequence shown here is derived from an EMBL/GenBank/DDBJ whole genome shotgun (WGS) entry which is preliminary data.</text>
</comment>
<name>A0ABW6ZQE8_9HYPH</name>
<dbReference type="NCBIfam" id="TIGR01863">
    <property type="entry name" value="cas_Csd1"/>
    <property type="match status" value="1"/>
</dbReference>
<evidence type="ECO:0000256" key="1">
    <source>
        <dbReference type="SAM" id="MobiDB-lite"/>
    </source>
</evidence>
<dbReference type="RefSeq" id="WP_393990998.1">
    <property type="nucleotide sequence ID" value="NZ_JBAFVH010000001.1"/>
</dbReference>
<dbReference type="CDD" id="cd09757">
    <property type="entry name" value="Cas8c_I-C"/>
    <property type="match status" value="1"/>
</dbReference>
<accession>A0ABW6ZQE8</accession>
<feature type="region of interest" description="Disordered" evidence="1">
    <location>
        <begin position="449"/>
        <end position="476"/>
    </location>
</feature>
<proteinExistence type="predicted"/>
<evidence type="ECO:0000313" key="3">
    <source>
        <dbReference type="Proteomes" id="UP001604002"/>
    </source>
</evidence>
<organism evidence="2 3">
    <name type="scientific">Xanthobacter oligotrophicus</name>
    <dbReference type="NCBI Taxonomy" id="2607286"/>
    <lineage>
        <taxon>Bacteria</taxon>
        <taxon>Pseudomonadati</taxon>
        <taxon>Pseudomonadota</taxon>
        <taxon>Alphaproteobacteria</taxon>
        <taxon>Hyphomicrobiales</taxon>
        <taxon>Xanthobacteraceae</taxon>
        <taxon>Xanthobacter</taxon>
    </lineage>
</organism>
<evidence type="ECO:0000313" key="2">
    <source>
        <dbReference type="EMBL" id="MFG1370946.1"/>
    </source>
</evidence>
<protein>
    <submittedName>
        <fullName evidence="2">Type I-C CRISPR-associated protein Cas8c/Csd1</fullName>
    </submittedName>
</protein>
<dbReference type="Proteomes" id="UP001604002">
    <property type="component" value="Unassembled WGS sequence"/>
</dbReference>
<sequence>MTILQALNAYYGRMAERGEVEAPGFSREKISFVIELSEDGEPLAVLDLREAKGKKAVPRLLGVPAAVKRTAGIQPNLFWDKTAYVLGRTAGEGKRTALEHAAFKARHLELVAGSNDAGLKALGRFLEAWDPARFDAGPFTPEMLDANVVFRLKGELGFLHERPAAKALLAGPPAAGEAQVSCLVTGQKAAPQRLHPSIKGVDGAQSSGAALVSFNLDAFTSYGKEQGDNAPTSQEAAFRYGEALNRLLDRAAAGNRIKIGDATVVFWADASGVGEASAAAAEEVIFSLFEPPSDEAEAAKVRDALTLLAKGRPTADAFPKVEPGTRFHVLGLAPNAARLSVRFWLTDDFSAFVERLAEHHAHLSIEPVPWRTPPSIQRLLVKTTALQEKFDNIPPSLAGELARAVLSGTPYPRSWLAATIGRLRAGDDPGSGWHAAAIKAVLARDKAVRRRARGKDGAGPEPTYDTQIPEDPPVSLDRENPSEAYQLGRLFAAMETAQYLALGRVNATIRDRYFGAASATPASVFPLLLRGVQNHLGKLRKERKGGWLEREIEEITNRLPGHLPRALKLEAQGRFVLGYYHQRRGQSAAPAAAAEIEAIAAAADTNGED</sequence>
<dbReference type="EMBL" id="JBAFVH010000001">
    <property type="protein sequence ID" value="MFG1370946.1"/>
    <property type="molecule type" value="Genomic_DNA"/>
</dbReference>
<gene>
    <name evidence="2" type="primary">cas8c</name>
    <name evidence="2" type="ORF">V5F32_02100</name>
</gene>
<reference evidence="2 3" key="1">
    <citation type="submission" date="2024-02" db="EMBL/GenBank/DDBJ databases">
        <title>Expansion and revision of Xanthobacter and proposal of Roseixanthobacter gen. nov.</title>
        <authorList>
            <person name="Soltysiak M.P.M."/>
            <person name="Jalihal A."/>
            <person name="Ory A."/>
            <person name="Chrisophersen C."/>
            <person name="Lee A.D."/>
            <person name="Boulton J."/>
            <person name="Springer M."/>
        </authorList>
    </citation>
    <scope>NUCLEOTIDE SEQUENCE [LARGE SCALE GENOMIC DNA]</scope>
    <source>
        <strain evidence="2 3">23A</strain>
    </source>
</reference>